<dbReference type="GO" id="GO:0009897">
    <property type="term" value="C:external side of plasma membrane"/>
    <property type="evidence" value="ECO:0007669"/>
    <property type="project" value="TreeGrafter"/>
</dbReference>
<feature type="non-terminal residue" evidence="5">
    <location>
        <position position="327"/>
    </location>
</feature>
<dbReference type="Pfam" id="PF01839">
    <property type="entry name" value="FG-GAP"/>
    <property type="match status" value="4"/>
</dbReference>
<dbReference type="InterPro" id="IPR000413">
    <property type="entry name" value="Integrin_alpha"/>
</dbReference>
<dbReference type="PRINTS" id="PR01185">
    <property type="entry name" value="INTEGRINA"/>
</dbReference>
<dbReference type="PANTHER" id="PTHR23220">
    <property type="entry name" value="INTEGRIN ALPHA"/>
    <property type="match status" value="1"/>
</dbReference>
<keyword evidence="3" id="KW-0325">Glycoprotein</keyword>
<dbReference type="InterPro" id="IPR028994">
    <property type="entry name" value="Integrin_alpha_N"/>
</dbReference>
<name>A0A538SM67_UNCEI</name>
<dbReference type="SUPFAM" id="SSF69318">
    <property type="entry name" value="Integrin alpha N-terminal domain"/>
    <property type="match status" value="2"/>
</dbReference>
<accession>A0A538SM67</accession>
<keyword evidence="1 4" id="KW-0732">Signal</keyword>
<dbReference type="PANTHER" id="PTHR23220:SF122">
    <property type="entry name" value="INTEGRIN ALPHA-PS1"/>
    <property type="match status" value="1"/>
</dbReference>
<dbReference type="GO" id="GO:0007160">
    <property type="term" value="P:cell-matrix adhesion"/>
    <property type="evidence" value="ECO:0007669"/>
    <property type="project" value="TreeGrafter"/>
</dbReference>
<sequence length="327" mass="32610">MIRHAALLLIGLAAASPAAALDLTLLHTYDGQVLDGEYGFACAVIGDMDGDGFAEFAIGANADSTGGRSAGRVFIFRGGDSHLGDPPAWVITGLPGDLLGFALAGGGDIDADGRADLLIGAPGNTDVVPGAAGRVLIAYGANPIGSRPLASLPGDGPGDRFGTSVALADLDGDGRSEIIAGAPGYRFDSGAVRVSHGGAAPVTLFTLHARGDGDEFGTAVAGAGRTRRGPYSDFLVGAPYNSDATTWAGRAYLYFGGATPDTLPDREWAGPAPGDLLGTSVAGAGDVNGDGRADMLVGIPGANNGPTLDTGRAQLYLGALPPPLMPA</sequence>
<feature type="chain" id="PRO_5021987167" description="VCBS repeat-containing protein" evidence="4">
    <location>
        <begin position="21"/>
        <end position="327"/>
    </location>
</feature>
<evidence type="ECO:0000256" key="4">
    <source>
        <dbReference type="SAM" id="SignalP"/>
    </source>
</evidence>
<evidence type="ECO:0000256" key="1">
    <source>
        <dbReference type="ARBA" id="ARBA00022729"/>
    </source>
</evidence>
<proteinExistence type="predicted"/>
<dbReference type="Proteomes" id="UP000320184">
    <property type="component" value="Unassembled WGS sequence"/>
</dbReference>
<reference evidence="5 6" key="1">
    <citation type="journal article" date="2019" name="Nat. Microbiol.">
        <title>Mediterranean grassland soil C-N compound turnover is dependent on rainfall and depth, and is mediated by genomically divergent microorganisms.</title>
        <authorList>
            <person name="Diamond S."/>
            <person name="Andeer P.F."/>
            <person name="Li Z."/>
            <person name="Crits-Christoph A."/>
            <person name="Burstein D."/>
            <person name="Anantharaman K."/>
            <person name="Lane K.R."/>
            <person name="Thomas B.C."/>
            <person name="Pan C."/>
            <person name="Northen T.R."/>
            <person name="Banfield J.F."/>
        </authorList>
    </citation>
    <scope>NUCLEOTIDE SEQUENCE [LARGE SCALE GENOMIC DNA]</scope>
    <source>
        <strain evidence="5">WS_3</strain>
    </source>
</reference>
<evidence type="ECO:0000313" key="5">
    <source>
        <dbReference type="EMBL" id="TMQ52461.1"/>
    </source>
</evidence>
<evidence type="ECO:0000256" key="3">
    <source>
        <dbReference type="ARBA" id="ARBA00023180"/>
    </source>
</evidence>
<dbReference type="AlphaFoldDB" id="A0A538SM67"/>
<evidence type="ECO:0008006" key="7">
    <source>
        <dbReference type="Google" id="ProtNLM"/>
    </source>
</evidence>
<dbReference type="PROSITE" id="PS51470">
    <property type="entry name" value="FG_GAP"/>
    <property type="match status" value="4"/>
</dbReference>
<dbReference type="SMART" id="SM00191">
    <property type="entry name" value="Int_alpha"/>
    <property type="match status" value="5"/>
</dbReference>
<dbReference type="InterPro" id="IPR013519">
    <property type="entry name" value="Int_alpha_beta-p"/>
</dbReference>
<dbReference type="EMBL" id="VBOT01000033">
    <property type="protein sequence ID" value="TMQ52461.1"/>
    <property type="molecule type" value="Genomic_DNA"/>
</dbReference>
<dbReference type="GO" id="GO:0098609">
    <property type="term" value="P:cell-cell adhesion"/>
    <property type="evidence" value="ECO:0007669"/>
    <property type="project" value="TreeGrafter"/>
</dbReference>
<organism evidence="5 6">
    <name type="scientific">Eiseniibacteriota bacterium</name>
    <dbReference type="NCBI Taxonomy" id="2212470"/>
    <lineage>
        <taxon>Bacteria</taxon>
        <taxon>Candidatus Eiseniibacteriota</taxon>
    </lineage>
</organism>
<dbReference type="GO" id="GO:0007229">
    <property type="term" value="P:integrin-mediated signaling pathway"/>
    <property type="evidence" value="ECO:0007669"/>
    <property type="project" value="TreeGrafter"/>
</dbReference>
<gene>
    <name evidence="5" type="ORF">E6K73_02940</name>
</gene>
<evidence type="ECO:0000313" key="6">
    <source>
        <dbReference type="Proteomes" id="UP000320184"/>
    </source>
</evidence>
<feature type="signal peptide" evidence="4">
    <location>
        <begin position="1"/>
        <end position="20"/>
    </location>
</feature>
<protein>
    <recommendedName>
        <fullName evidence="7">VCBS repeat-containing protein</fullName>
    </recommendedName>
</protein>
<keyword evidence="2" id="KW-0677">Repeat</keyword>
<dbReference type="GO" id="GO:0005178">
    <property type="term" value="F:integrin binding"/>
    <property type="evidence" value="ECO:0007669"/>
    <property type="project" value="TreeGrafter"/>
</dbReference>
<dbReference type="Gene3D" id="2.130.10.130">
    <property type="entry name" value="Integrin alpha, N-terminal"/>
    <property type="match status" value="2"/>
</dbReference>
<comment type="caution">
    <text evidence="5">The sequence shown here is derived from an EMBL/GenBank/DDBJ whole genome shotgun (WGS) entry which is preliminary data.</text>
</comment>
<dbReference type="InterPro" id="IPR013517">
    <property type="entry name" value="FG-GAP"/>
</dbReference>
<evidence type="ECO:0000256" key="2">
    <source>
        <dbReference type="ARBA" id="ARBA00022737"/>
    </source>
</evidence>
<dbReference type="GO" id="GO:0033627">
    <property type="term" value="P:cell adhesion mediated by integrin"/>
    <property type="evidence" value="ECO:0007669"/>
    <property type="project" value="TreeGrafter"/>
</dbReference>
<dbReference type="GO" id="GO:0008305">
    <property type="term" value="C:integrin complex"/>
    <property type="evidence" value="ECO:0007669"/>
    <property type="project" value="InterPro"/>
</dbReference>